<dbReference type="EMBL" id="MN739021">
    <property type="protein sequence ID" value="QHT35383.1"/>
    <property type="molecule type" value="Genomic_DNA"/>
</dbReference>
<evidence type="ECO:0000313" key="1">
    <source>
        <dbReference type="EMBL" id="QHT35383.1"/>
    </source>
</evidence>
<organism evidence="1">
    <name type="scientific">viral metagenome</name>
    <dbReference type="NCBI Taxonomy" id="1070528"/>
    <lineage>
        <taxon>unclassified sequences</taxon>
        <taxon>metagenomes</taxon>
        <taxon>organismal metagenomes</taxon>
    </lineage>
</organism>
<proteinExistence type="predicted"/>
<protein>
    <submittedName>
        <fullName evidence="1">Uncharacterized protein</fullName>
    </submittedName>
</protein>
<sequence>MSKKIFMDAFFTQFHEFMGQLIKVFPDDTDFRMYDDGVALIQRVNPAMVLTEFVKHVGPFDEVIRNRDDNFFMNHTFDSLQPDDTMEQVIQKLKGYWSGLSEQNKSSIWGYIILLLDISKRCA</sequence>
<name>A0A6C0F428_9ZZZZ</name>
<accession>A0A6C0F428</accession>
<reference evidence="1" key="1">
    <citation type="journal article" date="2020" name="Nature">
        <title>Giant virus diversity and host interactions through global metagenomics.</title>
        <authorList>
            <person name="Schulz F."/>
            <person name="Roux S."/>
            <person name="Paez-Espino D."/>
            <person name="Jungbluth S."/>
            <person name="Walsh D.A."/>
            <person name="Denef V.J."/>
            <person name="McMahon K.D."/>
            <person name="Konstantinidis K.T."/>
            <person name="Eloe-Fadrosh E.A."/>
            <person name="Kyrpides N.C."/>
            <person name="Woyke T."/>
        </authorList>
    </citation>
    <scope>NUCLEOTIDE SEQUENCE</scope>
    <source>
        <strain evidence="1">GVMAG-M-3300009180-45</strain>
    </source>
</reference>
<dbReference type="AlphaFoldDB" id="A0A6C0F428"/>